<feature type="domain" description="F-box" evidence="2">
    <location>
        <begin position="109"/>
        <end position="140"/>
    </location>
</feature>
<protein>
    <recommendedName>
        <fullName evidence="5">F-box domain-containing protein</fullName>
    </recommendedName>
</protein>
<gene>
    <name evidence="3" type="ORF">URODEC1_LOCUS91301</name>
</gene>
<evidence type="ECO:0000259" key="2">
    <source>
        <dbReference type="Pfam" id="PF12937"/>
    </source>
</evidence>
<dbReference type="InterPro" id="IPR036047">
    <property type="entry name" value="F-box-like_dom_sf"/>
</dbReference>
<dbReference type="Gene3D" id="1.20.1280.50">
    <property type="match status" value="1"/>
</dbReference>
<dbReference type="InterPro" id="IPR001810">
    <property type="entry name" value="F-box_dom"/>
</dbReference>
<organism evidence="3 4">
    <name type="scientific">Urochloa decumbens</name>
    <dbReference type="NCBI Taxonomy" id="240449"/>
    <lineage>
        <taxon>Eukaryota</taxon>
        <taxon>Viridiplantae</taxon>
        <taxon>Streptophyta</taxon>
        <taxon>Embryophyta</taxon>
        <taxon>Tracheophyta</taxon>
        <taxon>Spermatophyta</taxon>
        <taxon>Magnoliopsida</taxon>
        <taxon>Liliopsida</taxon>
        <taxon>Poales</taxon>
        <taxon>Poaceae</taxon>
        <taxon>PACMAD clade</taxon>
        <taxon>Panicoideae</taxon>
        <taxon>Panicodae</taxon>
        <taxon>Paniceae</taxon>
        <taxon>Melinidinae</taxon>
        <taxon>Urochloa</taxon>
    </lineage>
</organism>
<dbReference type="SUPFAM" id="SSF81383">
    <property type="entry name" value="F-box domain"/>
    <property type="match status" value="1"/>
</dbReference>
<evidence type="ECO:0000313" key="3">
    <source>
        <dbReference type="EMBL" id="CAL5050000.1"/>
    </source>
</evidence>
<keyword evidence="4" id="KW-1185">Reference proteome</keyword>
<evidence type="ECO:0000313" key="4">
    <source>
        <dbReference type="Proteomes" id="UP001497457"/>
    </source>
</evidence>
<evidence type="ECO:0008006" key="5">
    <source>
        <dbReference type="Google" id="ProtNLM"/>
    </source>
</evidence>
<feature type="domain" description="KIB1-4 beta-propeller" evidence="1">
    <location>
        <begin position="172"/>
        <end position="518"/>
    </location>
</feature>
<dbReference type="AlphaFoldDB" id="A0ABC9E2U9"/>
<dbReference type="InterPro" id="IPR005174">
    <property type="entry name" value="KIB1-4_b-propeller"/>
</dbReference>
<dbReference type="PANTHER" id="PTHR44586">
    <property type="entry name" value="F-BOX DOMAIN CONTAINING PROTEIN, EXPRESSED"/>
    <property type="match status" value="1"/>
</dbReference>
<dbReference type="Pfam" id="PF12937">
    <property type="entry name" value="F-box-like"/>
    <property type="match status" value="1"/>
</dbReference>
<dbReference type="PANTHER" id="PTHR44586:SF6">
    <property type="entry name" value="OS11G0579600 PROTEIN"/>
    <property type="match status" value="1"/>
</dbReference>
<reference evidence="3" key="1">
    <citation type="submission" date="2024-10" db="EMBL/GenBank/DDBJ databases">
        <authorList>
            <person name="Ryan C."/>
        </authorList>
    </citation>
    <scope>NUCLEOTIDE SEQUENCE [LARGE SCALE GENOMIC DNA]</scope>
</reference>
<dbReference type="EMBL" id="OZ075145">
    <property type="protein sequence ID" value="CAL5050000.1"/>
    <property type="molecule type" value="Genomic_DNA"/>
</dbReference>
<dbReference type="CDD" id="cd09917">
    <property type="entry name" value="F-box_SF"/>
    <property type="match status" value="1"/>
</dbReference>
<proteinExistence type="predicted"/>
<dbReference type="Proteomes" id="UP001497457">
    <property type="component" value="Chromosome 35b"/>
</dbReference>
<accession>A0ABC9E2U9</accession>
<evidence type="ECO:0000259" key="1">
    <source>
        <dbReference type="Pfam" id="PF03478"/>
    </source>
</evidence>
<sequence length="555" mass="62830">MQHRTTSEGGCPSLFGAKIACRGSGGTICVIRKNCTKSSEENHRDSAEIQGCHRVHAHPFRRIVSRSCQILVIISRHGILNHKINLIPRISAIPISMPRSRSAMAPPPHLPEDILLQIFAGLEVPDLIRSGSVCSSWHAAYGTLLRLGRLKQQQTPCLLYTSKSSGERAAGLYSLADKHAYELPPLPDDPPIRSRHLIGAAHGWLVTADERSELRLLNPVTGDQIALPPVTTMEQLTPIRGDDGAVREYRYRSRNLDWVDGDDDEDNDRTGTWIIGPRKMRNSFFRKAFLSSDPATGNFIVVLIQGPSSQLSYARGGDDRWTLVPSSHYWNFEDCIFKDEELLYAVTKSGRVLAFDFSGASVKYSVVMEKAARDYITPWKMYIVEAPCGDLLLVLKDRHFHDLDFRSRKFRVEAEDVSEPGLYALEDDEDFSDPELDPLPTRSFSYVFQVYRVDLAAQEFVEVKSLDKDVLFLGHNQSLCLSSEEYPQLKANHVYFTDDCEHMASRHKRRSRKMGVYNLGDDSTKVIVSPRVWSNWPAPLWITLNQRRMDSAFHN</sequence>
<name>A0ABC9E2U9_9POAL</name>
<dbReference type="Pfam" id="PF03478">
    <property type="entry name" value="Beta-prop_KIB1-4"/>
    <property type="match status" value="1"/>
</dbReference>